<dbReference type="Pfam" id="PF01569">
    <property type="entry name" value="PAP2"/>
    <property type="match status" value="1"/>
</dbReference>
<comment type="similarity">
    <text evidence="2">Belongs to the PA-phosphatase related phosphoesterase family.</text>
</comment>
<organism evidence="9 10">
    <name type="scientific">Pyrrhoderma noxium</name>
    <dbReference type="NCBI Taxonomy" id="2282107"/>
    <lineage>
        <taxon>Eukaryota</taxon>
        <taxon>Fungi</taxon>
        <taxon>Dikarya</taxon>
        <taxon>Basidiomycota</taxon>
        <taxon>Agaricomycotina</taxon>
        <taxon>Agaricomycetes</taxon>
        <taxon>Hymenochaetales</taxon>
        <taxon>Hymenochaetaceae</taxon>
        <taxon>Pyrrhoderma</taxon>
    </lineage>
</organism>
<reference evidence="9 10" key="1">
    <citation type="journal article" date="2017" name="Mol. Ecol.">
        <title>Comparative and population genomic landscape of Phellinus noxius: A hypervariable fungus causing root rot in trees.</title>
        <authorList>
            <person name="Chung C.L."/>
            <person name="Lee T.J."/>
            <person name="Akiba M."/>
            <person name="Lee H.H."/>
            <person name="Kuo T.H."/>
            <person name="Liu D."/>
            <person name="Ke H.M."/>
            <person name="Yokoi T."/>
            <person name="Roa M.B."/>
            <person name="Lu M.J."/>
            <person name="Chang Y.Y."/>
            <person name="Ann P.J."/>
            <person name="Tsai J.N."/>
            <person name="Chen C.Y."/>
            <person name="Tzean S.S."/>
            <person name="Ota Y."/>
            <person name="Hattori T."/>
            <person name="Sahashi N."/>
            <person name="Liou R.F."/>
            <person name="Kikuchi T."/>
            <person name="Tsai I.J."/>
        </authorList>
    </citation>
    <scope>NUCLEOTIDE SEQUENCE [LARGE SCALE GENOMIC DNA]</scope>
    <source>
        <strain evidence="9 10">FFPRI411160</strain>
    </source>
</reference>
<dbReference type="PANTHER" id="PTHR10165:SF84">
    <property type="entry name" value="PHOSPHATIDIC ACID PHOSPHATASE BETA"/>
    <property type="match status" value="1"/>
</dbReference>
<evidence type="ECO:0000256" key="7">
    <source>
        <dbReference type="SAM" id="Phobius"/>
    </source>
</evidence>
<feature type="transmembrane region" description="Helical" evidence="7">
    <location>
        <begin position="222"/>
        <end position="244"/>
    </location>
</feature>
<dbReference type="PANTHER" id="PTHR10165">
    <property type="entry name" value="LIPID PHOSPHATE PHOSPHATASE"/>
    <property type="match status" value="1"/>
</dbReference>
<dbReference type="GO" id="GO:0046839">
    <property type="term" value="P:phospholipid dephosphorylation"/>
    <property type="evidence" value="ECO:0007669"/>
    <property type="project" value="TreeGrafter"/>
</dbReference>
<feature type="compositionally biased region" description="Polar residues" evidence="6">
    <location>
        <begin position="374"/>
        <end position="387"/>
    </location>
</feature>
<dbReference type="Gene3D" id="1.20.144.10">
    <property type="entry name" value="Phosphatidic acid phosphatase type 2/haloperoxidase"/>
    <property type="match status" value="1"/>
</dbReference>
<feature type="domain" description="Phosphatidic acid phosphatase type 2/haloperoxidase" evidence="8">
    <location>
        <begin position="119"/>
        <end position="268"/>
    </location>
</feature>
<keyword evidence="3 7" id="KW-0812">Transmembrane</keyword>
<evidence type="ECO:0000313" key="10">
    <source>
        <dbReference type="Proteomes" id="UP000217199"/>
    </source>
</evidence>
<proteinExistence type="inferred from homology"/>
<evidence type="ECO:0000256" key="2">
    <source>
        <dbReference type="ARBA" id="ARBA00008816"/>
    </source>
</evidence>
<keyword evidence="10" id="KW-1185">Reference proteome</keyword>
<dbReference type="OrthoDB" id="10030083at2759"/>
<evidence type="ECO:0000259" key="8">
    <source>
        <dbReference type="SMART" id="SM00014"/>
    </source>
</evidence>
<dbReference type="GO" id="GO:0006644">
    <property type="term" value="P:phospholipid metabolic process"/>
    <property type="evidence" value="ECO:0007669"/>
    <property type="project" value="InterPro"/>
</dbReference>
<feature type="transmembrane region" description="Helical" evidence="7">
    <location>
        <begin position="192"/>
        <end position="210"/>
    </location>
</feature>
<feature type="transmembrane region" description="Helical" evidence="7">
    <location>
        <begin position="83"/>
        <end position="103"/>
    </location>
</feature>
<keyword evidence="5 7" id="KW-0472">Membrane</keyword>
<comment type="subcellular location">
    <subcellularLocation>
        <location evidence="1">Membrane</location>
        <topology evidence="1">Multi-pass membrane protein</topology>
    </subcellularLocation>
</comment>
<dbReference type="SUPFAM" id="SSF48317">
    <property type="entry name" value="Acid phosphatase/Vanadium-dependent haloperoxidase"/>
    <property type="match status" value="1"/>
</dbReference>
<dbReference type="InterPro" id="IPR000326">
    <property type="entry name" value="PAP2/HPO"/>
</dbReference>
<sequence>MDMLPSFRQETTVQTNAVSRHPKFSARLWLRLHGVDLITMALMGALGLGIYEASPAPSRSFPLYNLDGSVVYPQFAYPLRKEIIPIWLAAFIAFMAPFVFFVLSQIRRRSIEDLLNTTMGLLKSLITAAVFQVWLKWLIGGLRPHFYDVCKPNISTGGSQTGIGFSGIMYDRSVCTGDEDDINDSLESFPSGHSTAAFAGLIYLSLYFNAQLKVLSAHNPAYWKMILFFAPILGATLIAGALTIDEFHNWYDVVAGAVIGTCMAFVAFRQTFASVWDFRFNHVLLPRTSSLFFKGGVNEMKEGEGVRLNGLNKPFYGYRLWEFGEEVPPWALPVSREGGWNSLGREQIGAPFDASALIGIGSDNSNHRGLGTYDGTSGQIQSRPSHV</sequence>
<evidence type="ECO:0000256" key="5">
    <source>
        <dbReference type="ARBA" id="ARBA00023136"/>
    </source>
</evidence>
<dbReference type="GO" id="GO:0008195">
    <property type="term" value="F:phosphatidate phosphatase activity"/>
    <property type="evidence" value="ECO:0007669"/>
    <property type="project" value="TreeGrafter"/>
</dbReference>
<dbReference type="EMBL" id="NBII01000001">
    <property type="protein sequence ID" value="PAV24398.1"/>
    <property type="molecule type" value="Genomic_DNA"/>
</dbReference>
<feature type="transmembrane region" description="Helical" evidence="7">
    <location>
        <begin position="115"/>
        <end position="135"/>
    </location>
</feature>
<evidence type="ECO:0000256" key="1">
    <source>
        <dbReference type="ARBA" id="ARBA00004141"/>
    </source>
</evidence>
<dbReference type="InterPro" id="IPR043216">
    <property type="entry name" value="PAP-like"/>
</dbReference>
<evidence type="ECO:0000256" key="6">
    <source>
        <dbReference type="SAM" id="MobiDB-lite"/>
    </source>
</evidence>
<dbReference type="CDD" id="cd03390">
    <property type="entry name" value="PAP2_containing_1_like"/>
    <property type="match status" value="1"/>
</dbReference>
<dbReference type="STRING" id="2282107.A0A286UXX8"/>
<dbReference type="Proteomes" id="UP000217199">
    <property type="component" value="Unassembled WGS sequence"/>
</dbReference>
<evidence type="ECO:0000256" key="4">
    <source>
        <dbReference type="ARBA" id="ARBA00022989"/>
    </source>
</evidence>
<gene>
    <name evidence="9" type="ORF">PNOK_0146600</name>
</gene>
<feature type="transmembrane region" description="Helical" evidence="7">
    <location>
        <begin position="250"/>
        <end position="268"/>
    </location>
</feature>
<keyword evidence="4 7" id="KW-1133">Transmembrane helix</keyword>
<dbReference type="InterPro" id="IPR036938">
    <property type="entry name" value="PAP2/HPO_sf"/>
</dbReference>
<dbReference type="InParanoid" id="A0A286UXX8"/>
<feature type="transmembrane region" description="Helical" evidence="7">
    <location>
        <begin position="28"/>
        <end position="51"/>
    </location>
</feature>
<feature type="region of interest" description="Disordered" evidence="6">
    <location>
        <begin position="368"/>
        <end position="387"/>
    </location>
</feature>
<protein>
    <submittedName>
        <fullName evidence="9">Acid phosphatase Vanadium-dependent haloperoxidase</fullName>
    </submittedName>
</protein>
<dbReference type="GO" id="GO:0016020">
    <property type="term" value="C:membrane"/>
    <property type="evidence" value="ECO:0007669"/>
    <property type="project" value="UniProtKB-SubCell"/>
</dbReference>
<dbReference type="GO" id="GO:0004601">
    <property type="term" value="F:peroxidase activity"/>
    <property type="evidence" value="ECO:0007669"/>
    <property type="project" value="UniProtKB-KW"/>
</dbReference>
<name>A0A286UXX8_9AGAM</name>
<evidence type="ECO:0000256" key="3">
    <source>
        <dbReference type="ARBA" id="ARBA00022692"/>
    </source>
</evidence>
<evidence type="ECO:0000313" key="9">
    <source>
        <dbReference type="EMBL" id="PAV24398.1"/>
    </source>
</evidence>
<dbReference type="SMART" id="SM00014">
    <property type="entry name" value="acidPPc"/>
    <property type="match status" value="1"/>
</dbReference>
<comment type="caution">
    <text evidence="9">The sequence shown here is derived from an EMBL/GenBank/DDBJ whole genome shotgun (WGS) entry which is preliminary data.</text>
</comment>
<dbReference type="AlphaFoldDB" id="A0A286UXX8"/>
<accession>A0A286UXX8</accession>